<proteinExistence type="predicted"/>
<name>A0A7V7FXI5_9GAMM</name>
<dbReference type="EMBL" id="VTPY01000006">
    <property type="protein sequence ID" value="KAA0010623.1"/>
    <property type="molecule type" value="Genomic_DNA"/>
</dbReference>
<dbReference type="Pfam" id="PF00171">
    <property type="entry name" value="Aldedh"/>
    <property type="match status" value="1"/>
</dbReference>
<evidence type="ECO:0000313" key="4">
    <source>
        <dbReference type="Proteomes" id="UP000486760"/>
    </source>
</evidence>
<comment type="caution">
    <text evidence="3">The sequence shown here is derived from an EMBL/GenBank/DDBJ whole genome shotgun (WGS) entry which is preliminary data.</text>
</comment>
<feature type="domain" description="Aldehyde dehydrogenase" evidence="2">
    <location>
        <begin position="15"/>
        <end position="67"/>
    </location>
</feature>
<dbReference type="InterPro" id="IPR015590">
    <property type="entry name" value="Aldehyde_DH_dom"/>
</dbReference>
<keyword evidence="4" id="KW-1185">Reference proteome</keyword>
<sequence>MSLLGKMLIGRDAVSGSSQPIHAVNPATGETLEPTYVGGGKAEVERACELAEAAFATYRETSLEERA</sequence>
<accession>A0A7V7FXI5</accession>
<protein>
    <submittedName>
        <fullName evidence="3">Aldehyde dehydrogenase (NADP(+))</fullName>
    </submittedName>
</protein>
<organism evidence="3 4">
    <name type="scientific">Billgrantia pellis</name>
    <dbReference type="NCBI Taxonomy" id="2606936"/>
    <lineage>
        <taxon>Bacteria</taxon>
        <taxon>Pseudomonadati</taxon>
        <taxon>Pseudomonadota</taxon>
        <taxon>Gammaproteobacteria</taxon>
        <taxon>Oceanospirillales</taxon>
        <taxon>Halomonadaceae</taxon>
        <taxon>Billgrantia</taxon>
    </lineage>
</organism>
<dbReference type="InterPro" id="IPR016162">
    <property type="entry name" value="Ald_DH_N"/>
</dbReference>
<evidence type="ECO:0000256" key="1">
    <source>
        <dbReference type="ARBA" id="ARBA00023002"/>
    </source>
</evidence>
<keyword evidence="1" id="KW-0560">Oxidoreductase</keyword>
<dbReference type="SUPFAM" id="SSF53720">
    <property type="entry name" value="ALDH-like"/>
    <property type="match status" value="1"/>
</dbReference>
<dbReference type="Gene3D" id="3.40.605.10">
    <property type="entry name" value="Aldehyde Dehydrogenase, Chain A, domain 1"/>
    <property type="match status" value="1"/>
</dbReference>
<reference evidence="3 4" key="1">
    <citation type="submission" date="2019-08" db="EMBL/GenBank/DDBJ databases">
        <title>Bioinformatics analysis of the strain L3 and L5.</title>
        <authorList>
            <person name="Li X."/>
        </authorList>
    </citation>
    <scope>NUCLEOTIDE SEQUENCE [LARGE SCALE GENOMIC DNA]</scope>
    <source>
        <strain evidence="3 4">L5</strain>
    </source>
</reference>
<dbReference type="GO" id="GO:0016491">
    <property type="term" value="F:oxidoreductase activity"/>
    <property type="evidence" value="ECO:0007669"/>
    <property type="project" value="UniProtKB-KW"/>
</dbReference>
<dbReference type="RefSeq" id="WP_223111559.1">
    <property type="nucleotide sequence ID" value="NZ_VTPY01000006.1"/>
</dbReference>
<dbReference type="Proteomes" id="UP000486760">
    <property type="component" value="Unassembled WGS sequence"/>
</dbReference>
<evidence type="ECO:0000259" key="2">
    <source>
        <dbReference type="Pfam" id="PF00171"/>
    </source>
</evidence>
<gene>
    <name evidence="3" type="ORF">F0A17_15475</name>
</gene>
<dbReference type="InterPro" id="IPR016161">
    <property type="entry name" value="Ald_DH/histidinol_DH"/>
</dbReference>
<dbReference type="AlphaFoldDB" id="A0A7V7FXI5"/>
<feature type="non-terminal residue" evidence="3">
    <location>
        <position position="67"/>
    </location>
</feature>
<evidence type="ECO:0000313" key="3">
    <source>
        <dbReference type="EMBL" id="KAA0010623.1"/>
    </source>
</evidence>